<keyword evidence="4" id="KW-0862">Zinc</keyword>
<keyword evidence="2" id="KW-0479">Metal-binding</keyword>
<comment type="subcellular location">
    <subcellularLocation>
        <location evidence="1">Nucleus</location>
    </subcellularLocation>
</comment>
<dbReference type="KEGG" id="bgt:106056269"/>
<evidence type="ECO:0000256" key="1">
    <source>
        <dbReference type="ARBA" id="ARBA00004123"/>
    </source>
</evidence>
<dbReference type="AlphaFoldDB" id="A0A2C9M7I5"/>
<protein>
    <submittedName>
        <fullName evidence="6">Uncharacterized protein</fullName>
    </submittedName>
</protein>
<evidence type="ECO:0000313" key="7">
    <source>
        <dbReference type="Proteomes" id="UP000076420"/>
    </source>
</evidence>
<evidence type="ECO:0000256" key="3">
    <source>
        <dbReference type="ARBA" id="ARBA00022771"/>
    </source>
</evidence>
<dbReference type="GO" id="GO:0005634">
    <property type="term" value="C:nucleus"/>
    <property type="evidence" value="ECO:0007669"/>
    <property type="project" value="UniProtKB-SubCell"/>
</dbReference>
<dbReference type="PANTHER" id="PTHR46481:SF10">
    <property type="entry name" value="ZINC FINGER BED DOMAIN-CONTAINING PROTEIN 39"/>
    <property type="match status" value="1"/>
</dbReference>
<sequence length="585" mass="66972">MINENIKTQGTVFDQGSIKTSYGRGRKNAAEWAEMIKDPDTGKVICKYCQTPVSAKIERIRVHLKKCNQKQSFSGPNPIEMEILETIYGGTSASPNVVQLPPKKKKMKLADFSNATTEHQKKQLDVFVAKFFYANNIPFNVANSKEFKAMIEVLRPGYAGPEASNLSGPLIETVAEEIDTNTKMKLQEYNSVTLLQYGWSHLRNDPFIATGMHTGQYDFLLNATDCPPGKKTSEYCTESLESAIQLCLDKYGKTVFAVCIDSEKRMNKTMHFLNEKTGLPELLTYGCSAHFINLLGEDISPKIAIQDIVDVNKFFLSNAQLTGWLRDKQGIMPLLPPCSGWHSQYDCLSTFIQNYSCYIDIVTEHFQEVPKDLTKLLDNVTLYKVAFQNLKEMASLFRALDLIQADSTNIAQAVEIWMDLLENPDLEACRDAIKRRMEEALEPFHYLANFFDPRYRGRRLTAYQDDIAEKWLIDSHPEWLARYMSYRIADPEYFPSSMFMDSFIKEFTPIKWWKIMEMKTAKKENWPAGFHQFIQSLISCPASTGSLERIFSTYGLAWPKLKEDLSAEKAEKLVKIYQFLNVEKS</sequence>
<reference evidence="6" key="1">
    <citation type="submission" date="2020-05" db="UniProtKB">
        <authorList>
            <consortium name="EnsemblMetazoa"/>
        </authorList>
    </citation>
    <scope>IDENTIFICATION</scope>
    <source>
        <strain evidence="6">BB02</strain>
    </source>
</reference>
<name>A0A2C9M7I5_BIOGL</name>
<dbReference type="Proteomes" id="UP000076420">
    <property type="component" value="Unassembled WGS sequence"/>
</dbReference>
<dbReference type="VEuPathDB" id="VectorBase:BGLB039453"/>
<dbReference type="InterPro" id="IPR012337">
    <property type="entry name" value="RNaseH-like_sf"/>
</dbReference>
<gene>
    <name evidence="6" type="primary">106056269</name>
</gene>
<dbReference type="SUPFAM" id="SSF53098">
    <property type="entry name" value="Ribonuclease H-like"/>
    <property type="match status" value="1"/>
</dbReference>
<keyword evidence="3" id="KW-0863">Zinc-finger</keyword>
<dbReference type="PANTHER" id="PTHR46481">
    <property type="entry name" value="ZINC FINGER BED DOMAIN-CONTAINING PROTEIN 4"/>
    <property type="match status" value="1"/>
</dbReference>
<keyword evidence="5" id="KW-0539">Nucleus</keyword>
<dbReference type="EnsemblMetazoa" id="BGLB039453-RF">
    <property type="protein sequence ID" value="BGLB039453-PF"/>
    <property type="gene ID" value="BGLB039453"/>
</dbReference>
<dbReference type="InterPro" id="IPR052035">
    <property type="entry name" value="ZnF_BED_domain_contain"/>
</dbReference>
<evidence type="ECO:0000256" key="5">
    <source>
        <dbReference type="ARBA" id="ARBA00023242"/>
    </source>
</evidence>
<dbReference type="OrthoDB" id="6041456at2759"/>
<evidence type="ECO:0000313" key="6">
    <source>
        <dbReference type="EnsemblMetazoa" id="BGLB039453-PF"/>
    </source>
</evidence>
<evidence type="ECO:0000256" key="2">
    <source>
        <dbReference type="ARBA" id="ARBA00022723"/>
    </source>
</evidence>
<dbReference type="STRING" id="6526.A0A2C9M7I5"/>
<dbReference type="VEuPathDB" id="VectorBase:BGLAX_037844"/>
<dbReference type="GO" id="GO:0008270">
    <property type="term" value="F:zinc ion binding"/>
    <property type="evidence" value="ECO:0007669"/>
    <property type="project" value="UniProtKB-KW"/>
</dbReference>
<organism evidence="6 7">
    <name type="scientific">Biomphalaria glabrata</name>
    <name type="common">Bloodfluke planorb</name>
    <name type="synonym">Freshwater snail</name>
    <dbReference type="NCBI Taxonomy" id="6526"/>
    <lineage>
        <taxon>Eukaryota</taxon>
        <taxon>Metazoa</taxon>
        <taxon>Spiralia</taxon>
        <taxon>Lophotrochozoa</taxon>
        <taxon>Mollusca</taxon>
        <taxon>Gastropoda</taxon>
        <taxon>Heterobranchia</taxon>
        <taxon>Euthyneura</taxon>
        <taxon>Panpulmonata</taxon>
        <taxon>Hygrophila</taxon>
        <taxon>Lymnaeoidea</taxon>
        <taxon>Planorbidae</taxon>
        <taxon>Biomphalaria</taxon>
    </lineage>
</organism>
<accession>A0A2C9M7I5</accession>
<proteinExistence type="predicted"/>
<evidence type="ECO:0000256" key="4">
    <source>
        <dbReference type="ARBA" id="ARBA00022833"/>
    </source>
</evidence>